<accession>A0ABU1WER1</accession>
<dbReference type="InterPro" id="IPR001647">
    <property type="entry name" value="HTH_TetR"/>
</dbReference>
<keyword evidence="2 4" id="KW-0238">DNA-binding</keyword>
<keyword evidence="7" id="KW-1185">Reference proteome</keyword>
<evidence type="ECO:0000256" key="4">
    <source>
        <dbReference type="PROSITE-ProRule" id="PRU00335"/>
    </source>
</evidence>
<reference evidence="6 7" key="1">
    <citation type="submission" date="2023-07" db="EMBL/GenBank/DDBJ databases">
        <title>Sorghum-associated microbial communities from plants grown in Nebraska, USA.</title>
        <authorList>
            <person name="Schachtman D."/>
        </authorList>
    </citation>
    <scope>NUCLEOTIDE SEQUENCE [LARGE SCALE GENOMIC DNA]</scope>
    <source>
        <strain evidence="6 7">BE198</strain>
    </source>
</reference>
<dbReference type="InterPro" id="IPR050109">
    <property type="entry name" value="HTH-type_TetR-like_transc_reg"/>
</dbReference>
<keyword evidence="1" id="KW-0805">Transcription regulation</keyword>
<evidence type="ECO:0000313" key="7">
    <source>
        <dbReference type="Proteomes" id="UP001251524"/>
    </source>
</evidence>
<evidence type="ECO:0000256" key="3">
    <source>
        <dbReference type="ARBA" id="ARBA00023163"/>
    </source>
</evidence>
<dbReference type="PROSITE" id="PS50977">
    <property type="entry name" value="HTH_TETR_2"/>
    <property type="match status" value="1"/>
</dbReference>
<evidence type="ECO:0000256" key="2">
    <source>
        <dbReference type="ARBA" id="ARBA00023125"/>
    </source>
</evidence>
<dbReference type="PANTHER" id="PTHR30055">
    <property type="entry name" value="HTH-TYPE TRANSCRIPTIONAL REGULATOR RUTR"/>
    <property type="match status" value="1"/>
</dbReference>
<dbReference type="SUPFAM" id="SSF46689">
    <property type="entry name" value="Homeodomain-like"/>
    <property type="match status" value="1"/>
</dbReference>
<dbReference type="InterPro" id="IPR009057">
    <property type="entry name" value="Homeodomain-like_sf"/>
</dbReference>
<dbReference type="InterPro" id="IPR023772">
    <property type="entry name" value="DNA-bd_HTH_TetR-type_CS"/>
</dbReference>
<dbReference type="EMBL" id="JAVDVY010000003">
    <property type="protein sequence ID" value="MDR7136093.1"/>
    <property type="molecule type" value="Genomic_DNA"/>
</dbReference>
<proteinExistence type="predicted"/>
<protein>
    <submittedName>
        <fullName evidence="6">AcrR family transcriptional regulator</fullName>
    </submittedName>
</protein>
<dbReference type="Gene3D" id="1.10.357.10">
    <property type="entry name" value="Tetracycline Repressor, domain 2"/>
    <property type="match status" value="1"/>
</dbReference>
<organism evidence="6 7">
    <name type="scientific">Lysobacter niastensis</name>
    <dbReference type="NCBI Taxonomy" id="380629"/>
    <lineage>
        <taxon>Bacteria</taxon>
        <taxon>Pseudomonadati</taxon>
        <taxon>Pseudomonadota</taxon>
        <taxon>Gammaproteobacteria</taxon>
        <taxon>Lysobacterales</taxon>
        <taxon>Lysobacteraceae</taxon>
        <taxon>Lysobacter</taxon>
    </lineage>
</organism>
<name>A0ABU1WER1_9GAMM</name>
<evidence type="ECO:0000313" key="6">
    <source>
        <dbReference type="EMBL" id="MDR7136093.1"/>
    </source>
</evidence>
<sequence>MPTHPAPSPLRPVRQDRSLRTQQRIIAAMEALLANTDGSEITMERIADHAHVSIGAIYKRFQGKDSLLPLVLERVQDQQFERLREFLARPCWSDAGLAQRIHVLLEVFAQSQQARQRLIRALVVGHWQSNDRAPMEARSAELIGAMHAWLSECAAEIRHPDPRLALSFGLFSTLQTLQTAVLFDRVPPALGLAGFVAEMARMFQAYLGLANEPAPLLRAAGPRESAT</sequence>
<evidence type="ECO:0000256" key="1">
    <source>
        <dbReference type="ARBA" id="ARBA00023015"/>
    </source>
</evidence>
<evidence type="ECO:0000259" key="5">
    <source>
        <dbReference type="PROSITE" id="PS50977"/>
    </source>
</evidence>
<gene>
    <name evidence="6" type="ORF">J2X06_003311</name>
</gene>
<feature type="domain" description="HTH tetR-type" evidence="5">
    <location>
        <begin position="19"/>
        <end position="79"/>
    </location>
</feature>
<dbReference type="RefSeq" id="WP_310064282.1">
    <property type="nucleotide sequence ID" value="NZ_JAVDVY010000003.1"/>
</dbReference>
<keyword evidence="3" id="KW-0804">Transcription</keyword>
<dbReference type="PROSITE" id="PS01081">
    <property type="entry name" value="HTH_TETR_1"/>
    <property type="match status" value="1"/>
</dbReference>
<dbReference type="Pfam" id="PF00440">
    <property type="entry name" value="TetR_N"/>
    <property type="match status" value="1"/>
</dbReference>
<comment type="caution">
    <text evidence="6">The sequence shown here is derived from an EMBL/GenBank/DDBJ whole genome shotgun (WGS) entry which is preliminary data.</text>
</comment>
<feature type="DNA-binding region" description="H-T-H motif" evidence="4">
    <location>
        <begin position="42"/>
        <end position="61"/>
    </location>
</feature>
<dbReference type="Proteomes" id="UP001251524">
    <property type="component" value="Unassembled WGS sequence"/>
</dbReference>
<dbReference type="PANTHER" id="PTHR30055:SF234">
    <property type="entry name" value="HTH-TYPE TRANSCRIPTIONAL REGULATOR BETI"/>
    <property type="match status" value="1"/>
</dbReference>